<name>X0YFU3_9ZZZZ</name>
<feature type="non-terminal residue" evidence="1">
    <location>
        <position position="1"/>
    </location>
</feature>
<dbReference type="AlphaFoldDB" id="X0YFU3"/>
<proteinExistence type="predicted"/>
<protein>
    <submittedName>
        <fullName evidence="1">Uncharacterized protein</fullName>
    </submittedName>
</protein>
<dbReference type="EMBL" id="BART01004577">
    <property type="protein sequence ID" value="GAG54755.1"/>
    <property type="molecule type" value="Genomic_DNA"/>
</dbReference>
<accession>X0YFU3</accession>
<organism evidence="1">
    <name type="scientific">marine sediment metagenome</name>
    <dbReference type="NCBI Taxonomy" id="412755"/>
    <lineage>
        <taxon>unclassified sequences</taxon>
        <taxon>metagenomes</taxon>
        <taxon>ecological metagenomes</taxon>
    </lineage>
</organism>
<sequence>LLPQHEKNKAKAIRIENCKIRPLLTPLYNFKFLIVSIFEVL</sequence>
<evidence type="ECO:0000313" key="1">
    <source>
        <dbReference type="EMBL" id="GAG54755.1"/>
    </source>
</evidence>
<comment type="caution">
    <text evidence="1">The sequence shown here is derived from an EMBL/GenBank/DDBJ whole genome shotgun (WGS) entry which is preliminary data.</text>
</comment>
<gene>
    <name evidence="1" type="ORF">S01H4_11374</name>
</gene>
<reference evidence="1" key="1">
    <citation type="journal article" date="2014" name="Front. Microbiol.">
        <title>High frequency of phylogenetically diverse reductive dehalogenase-homologous genes in deep subseafloor sedimentary metagenomes.</title>
        <authorList>
            <person name="Kawai M."/>
            <person name="Futagami T."/>
            <person name="Toyoda A."/>
            <person name="Takaki Y."/>
            <person name="Nishi S."/>
            <person name="Hori S."/>
            <person name="Arai W."/>
            <person name="Tsubouchi T."/>
            <person name="Morono Y."/>
            <person name="Uchiyama I."/>
            <person name="Ito T."/>
            <person name="Fujiyama A."/>
            <person name="Inagaki F."/>
            <person name="Takami H."/>
        </authorList>
    </citation>
    <scope>NUCLEOTIDE SEQUENCE</scope>
    <source>
        <strain evidence="1">Expedition CK06-06</strain>
    </source>
</reference>